<sequence>MRLHTACPCTMRIGYNKARGHGTSPRSFGGSVSLLAAYRRTSPVLGLHVAHKGVVLSVVFPASPALTYVWGTAVKGA</sequence>
<evidence type="ECO:0000313" key="2">
    <source>
        <dbReference type="Proteomes" id="UP000324222"/>
    </source>
</evidence>
<reference evidence="1 2" key="1">
    <citation type="submission" date="2019-05" db="EMBL/GenBank/DDBJ databases">
        <title>Another draft genome of Portunus trituberculatus and its Hox gene families provides insights of decapod evolution.</title>
        <authorList>
            <person name="Jeong J.-H."/>
            <person name="Song I."/>
            <person name="Kim S."/>
            <person name="Choi T."/>
            <person name="Kim D."/>
            <person name="Ryu S."/>
            <person name="Kim W."/>
        </authorList>
    </citation>
    <scope>NUCLEOTIDE SEQUENCE [LARGE SCALE GENOMIC DNA]</scope>
    <source>
        <tissue evidence="1">Muscle</tissue>
    </source>
</reference>
<dbReference type="AlphaFoldDB" id="A0A5B7HQ45"/>
<dbReference type="Proteomes" id="UP000324222">
    <property type="component" value="Unassembled WGS sequence"/>
</dbReference>
<name>A0A5B7HQ45_PORTR</name>
<organism evidence="1 2">
    <name type="scientific">Portunus trituberculatus</name>
    <name type="common">Swimming crab</name>
    <name type="synonym">Neptunus trituberculatus</name>
    <dbReference type="NCBI Taxonomy" id="210409"/>
    <lineage>
        <taxon>Eukaryota</taxon>
        <taxon>Metazoa</taxon>
        <taxon>Ecdysozoa</taxon>
        <taxon>Arthropoda</taxon>
        <taxon>Crustacea</taxon>
        <taxon>Multicrustacea</taxon>
        <taxon>Malacostraca</taxon>
        <taxon>Eumalacostraca</taxon>
        <taxon>Eucarida</taxon>
        <taxon>Decapoda</taxon>
        <taxon>Pleocyemata</taxon>
        <taxon>Brachyura</taxon>
        <taxon>Eubrachyura</taxon>
        <taxon>Portunoidea</taxon>
        <taxon>Portunidae</taxon>
        <taxon>Portuninae</taxon>
        <taxon>Portunus</taxon>
    </lineage>
</organism>
<keyword evidence="2" id="KW-1185">Reference proteome</keyword>
<proteinExistence type="predicted"/>
<accession>A0A5B7HQ45</accession>
<evidence type="ECO:0000313" key="1">
    <source>
        <dbReference type="EMBL" id="MPC73412.1"/>
    </source>
</evidence>
<protein>
    <submittedName>
        <fullName evidence="1">Uncharacterized protein</fullName>
    </submittedName>
</protein>
<gene>
    <name evidence="1" type="ORF">E2C01_067740</name>
</gene>
<dbReference type="EMBL" id="VSRR010036732">
    <property type="protein sequence ID" value="MPC73412.1"/>
    <property type="molecule type" value="Genomic_DNA"/>
</dbReference>
<comment type="caution">
    <text evidence="1">The sequence shown here is derived from an EMBL/GenBank/DDBJ whole genome shotgun (WGS) entry which is preliminary data.</text>
</comment>